<organism evidence="4 5">
    <name type="scientific">Eubacterium cellulosolvens (strain ATCC 43171 / JCM 9499 / 6)</name>
    <name type="common">Cillobacterium cellulosolvens</name>
    <dbReference type="NCBI Taxonomy" id="633697"/>
    <lineage>
        <taxon>Bacteria</taxon>
        <taxon>Bacillati</taxon>
        <taxon>Bacillota</taxon>
        <taxon>Clostridia</taxon>
        <taxon>Eubacteriales</taxon>
        <taxon>Eubacteriaceae</taxon>
        <taxon>Eubacterium</taxon>
    </lineage>
</organism>
<dbReference type="EMBL" id="CM001487">
    <property type="protein sequence ID" value="EIM58555.1"/>
    <property type="molecule type" value="Genomic_DNA"/>
</dbReference>
<evidence type="ECO:0000256" key="1">
    <source>
        <dbReference type="ARBA" id="ARBA00022679"/>
    </source>
</evidence>
<dbReference type="AlphaFoldDB" id="I5AXN2"/>
<dbReference type="HOGENOM" id="CLU_013985_11_2_9"/>
<reference evidence="4 5" key="2">
    <citation type="submission" date="2012-02" db="EMBL/GenBank/DDBJ databases">
        <title>Improved High-Quality Draft sequence of Eubacterium cellulosolvens 6.</title>
        <authorList>
            <consortium name="US DOE Joint Genome Institute"/>
            <person name="Lucas S."/>
            <person name="Han J."/>
            <person name="Lapidus A."/>
            <person name="Cheng J.-F."/>
            <person name="Goodwin L."/>
            <person name="Pitluck S."/>
            <person name="Peters L."/>
            <person name="Mikhailova N."/>
            <person name="Gu W."/>
            <person name="Detter J.C."/>
            <person name="Han C."/>
            <person name="Tapia R."/>
            <person name="Land M."/>
            <person name="Hauser L."/>
            <person name="Kyrpides N."/>
            <person name="Ivanova N."/>
            <person name="Pagani I."/>
            <person name="Johnson E."/>
            <person name="Mukhopadhyay B."/>
            <person name="Anderson I."/>
            <person name="Woyke T."/>
        </authorList>
    </citation>
    <scope>NUCLEOTIDE SEQUENCE [LARGE SCALE GENOMIC DNA]</scope>
    <source>
        <strain evidence="4 5">6</strain>
    </source>
</reference>
<protein>
    <submittedName>
        <fullName evidence="4">Sortase-like acyltransferase</fullName>
    </submittedName>
</protein>
<dbReference type="GO" id="GO:0016747">
    <property type="term" value="F:acyltransferase activity, transferring groups other than amino-acyl groups"/>
    <property type="evidence" value="ECO:0007669"/>
    <property type="project" value="InterPro"/>
</dbReference>
<gene>
    <name evidence="4" type="ORF">EubceDRAFT1_2864</name>
</gene>
<evidence type="ECO:0000259" key="3">
    <source>
        <dbReference type="PROSITE" id="PS51186"/>
    </source>
</evidence>
<evidence type="ECO:0000313" key="5">
    <source>
        <dbReference type="Proteomes" id="UP000005753"/>
    </source>
</evidence>
<proteinExistence type="predicted"/>
<dbReference type="OrthoDB" id="1771422at2"/>
<dbReference type="SUPFAM" id="SSF55729">
    <property type="entry name" value="Acyl-CoA N-acyltransferases (Nat)"/>
    <property type="match status" value="1"/>
</dbReference>
<sequence>MNTIRKIKKEDNAAVAALVRNNLKKFHLNIPGTVYYDKDLDHLSEFYSRDDRSYYVMENPAGEVIGGIGYARFASMEDTAELQKLYLDDVAKGFGHGYKLIEFIETKMREAGYKRSYLETHENLKAALHIYEKAGYTEIERPKEVVHSTMNRFFVKELSIR</sequence>
<dbReference type="eggNOG" id="COG0456">
    <property type="taxonomic scope" value="Bacteria"/>
</dbReference>
<reference evidence="4 5" key="1">
    <citation type="submission" date="2010-08" db="EMBL/GenBank/DDBJ databases">
        <authorList>
            <consortium name="US DOE Joint Genome Institute (JGI-PGF)"/>
            <person name="Lucas S."/>
            <person name="Copeland A."/>
            <person name="Lapidus A."/>
            <person name="Cheng J.-F."/>
            <person name="Bruce D."/>
            <person name="Goodwin L."/>
            <person name="Pitluck S."/>
            <person name="Land M.L."/>
            <person name="Hauser L."/>
            <person name="Chang Y.-J."/>
            <person name="Anderson I.J."/>
            <person name="Johnson E."/>
            <person name="Mulhopadhyay B."/>
            <person name="Kyrpides N."/>
            <person name="Woyke T.J."/>
        </authorList>
    </citation>
    <scope>NUCLEOTIDE SEQUENCE [LARGE SCALE GENOMIC DNA]</scope>
    <source>
        <strain evidence="4 5">6</strain>
    </source>
</reference>
<dbReference type="STRING" id="633697.EubceDRAFT1_2864"/>
<name>I5AXN2_EUBC6</name>
<dbReference type="Gene3D" id="3.40.630.30">
    <property type="match status" value="1"/>
</dbReference>
<evidence type="ECO:0000256" key="2">
    <source>
        <dbReference type="ARBA" id="ARBA00023315"/>
    </source>
</evidence>
<dbReference type="InterPro" id="IPR050832">
    <property type="entry name" value="Bact_Acetyltransf"/>
</dbReference>
<feature type="domain" description="N-acetyltransferase" evidence="3">
    <location>
        <begin position="2"/>
        <end position="161"/>
    </location>
</feature>
<keyword evidence="2 4" id="KW-0012">Acyltransferase</keyword>
<dbReference type="Proteomes" id="UP000005753">
    <property type="component" value="Chromosome"/>
</dbReference>
<dbReference type="PANTHER" id="PTHR43877:SF2">
    <property type="entry name" value="AMINOALKYLPHOSPHONATE N-ACETYLTRANSFERASE-RELATED"/>
    <property type="match status" value="1"/>
</dbReference>
<keyword evidence="1 4" id="KW-0808">Transferase</keyword>
<dbReference type="InterPro" id="IPR016181">
    <property type="entry name" value="Acyl_CoA_acyltransferase"/>
</dbReference>
<keyword evidence="5" id="KW-1185">Reference proteome</keyword>
<dbReference type="PROSITE" id="PS51186">
    <property type="entry name" value="GNAT"/>
    <property type="match status" value="1"/>
</dbReference>
<accession>I5AXN2</accession>
<dbReference type="InterPro" id="IPR000182">
    <property type="entry name" value="GNAT_dom"/>
</dbReference>
<evidence type="ECO:0000313" key="4">
    <source>
        <dbReference type="EMBL" id="EIM58555.1"/>
    </source>
</evidence>
<dbReference type="PANTHER" id="PTHR43877">
    <property type="entry name" value="AMINOALKYLPHOSPHONATE N-ACETYLTRANSFERASE-RELATED-RELATED"/>
    <property type="match status" value="1"/>
</dbReference>
<dbReference type="CDD" id="cd04301">
    <property type="entry name" value="NAT_SF"/>
    <property type="match status" value="1"/>
</dbReference>
<dbReference type="Pfam" id="PF00583">
    <property type="entry name" value="Acetyltransf_1"/>
    <property type="match status" value="1"/>
</dbReference>